<evidence type="ECO:0000256" key="5">
    <source>
        <dbReference type="ARBA" id="ARBA00022989"/>
    </source>
</evidence>
<accession>A0A0M1LV81</accession>
<dbReference type="Proteomes" id="UP000473681">
    <property type="component" value="Unassembled WGS sequence"/>
</dbReference>
<dbReference type="InterPro" id="IPR017475">
    <property type="entry name" value="EPS_sugar_tfrase"/>
</dbReference>
<evidence type="ECO:0000256" key="6">
    <source>
        <dbReference type="ARBA" id="ARBA00023136"/>
    </source>
</evidence>
<evidence type="ECO:0000256" key="1">
    <source>
        <dbReference type="ARBA" id="ARBA00004141"/>
    </source>
</evidence>
<feature type="transmembrane region" description="Helical" evidence="7">
    <location>
        <begin position="278"/>
        <end position="299"/>
    </location>
</feature>
<comment type="similarity">
    <text evidence="2">Belongs to the bacterial sugar transferase family.</text>
</comment>
<dbReference type="InterPro" id="IPR003362">
    <property type="entry name" value="Bact_transf"/>
</dbReference>
<dbReference type="NCBIfam" id="TIGR03023">
    <property type="entry name" value="WcaJ_sugtrans"/>
    <property type="match status" value="1"/>
</dbReference>
<feature type="transmembrane region" description="Helical" evidence="7">
    <location>
        <begin position="81"/>
        <end position="101"/>
    </location>
</feature>
<feature type="domain" description="Bacterial sugar transferase" evidence="8">
    <location>
        <begin position="273"/>
        <end position="452"/>
    </location>
</feature>
<feature type="transmembrane region" description="Helical" evidence="7">
    <location>
        <begin position="107"/>
        <end position="129"/>
    </location>
</feature>
<evidence type="ECO:0000256" key="3">
    <source>
        <dbReference type="ARBA" id="ARBA00022679"/>
    </source>
</evidence>
<dbReference type="AlphaFoldDB" id="A0A0M1LV81"/>
<dbReference type="Gene3D" id="3.40.50.720">
    <property type="entry name" value="NAD(P)-binding Rossmann-like Domain"/>
    <property type="match status" value="1"/>
</dbReference>
<evidence type="ECO:0000313" key="11">
    <source>
        <dbReference type="Proteomes" id="UP000473681"/>
    </source>
</evidence>
<dbReference type="Pfam" id="PF02397">
    <property type="entry name" value="Bac_transf"/>
    <property type="match status" value="1"/>
</dbReference>
<evidence type="ECO:0000313" key="9">
    <source>
        <dbReference type="EMBL" id="NFF88295.1"/>
    </source>
</evidence>
<evidence type="ECO:0000256" key="7">
    <source>
        <dbReference type="SAM" id="Phobius"/>
    </source>
</evidence>
<protein>
    <submittedName>
        <fullName evidence="9">Undecaprenyl-phosphate glucose phosphotransferase</fullName>
        <ecNumber evidence="9">2.7.8.31</ecNumber>
    </submittedName>
</protein>
<evidence type="ECO:0000313" key="12">
    <source>
        <dbReference type="Proteomes" id="UP000476820"/>
    </source>
</evidence>
<keyword evidence="5 7" id="KW-1133">Transmembrane helix</keyword>
<evidence type="ECO:0000313" key="10">
    <source>
        <dbReference type="EMBL" id="NFN34416.1"/>
    </source>
</evidence>
<name>A0A0M1LV81_CLOBO</name>
<dbReference type="EC" id="2.7.8.31" evidence="9"/>
<dbReference type="Pfam" id="PF13727">
    <property type="entry name" value="CoA_binding_3"/>
    <property type="match status" value="1"/>
</dbReference>
<dbReference type="InterPro" id="IPR017473">
    <property type="entry name" value="Undecaprenyl-P_gluc_Ptfrase"/>
</dbReference>
<sequence length="479" mass="55156">MIKENQNLLNKTNAFSDILILFISMTLAYFIRFYIFSPDTNYIKLIKYIQFTLIIVPINLILYNFLNLYHSFRTTAFKKEFIQIIKANTILTAILLSLLYVFRLVDISRWVVVTFYFVNITLITCKRFILRQTLSKMRSNGMNLKHVIIIGSGEVANEYLKVINNNKSFGYSYSGYIANSSNFQGKKLGNYDDLFTVLNKYNADEVVCALDIDDAKYLEDIVNACEKSGTKISIIPFCYKYIPSKPYIDQLGSIPLINVRRIPLDNFGNAFMKRTIDILGSLGLIILTSPIMIVAALVIKCTSKGPIIFKQNRVGLNKKNFTMYKFRSMKVNSQEQSGWSTNNDPRKTKFGSFIRKFSIDELPQFFNVLKGDMSLVGPRPEIPHFVDEFKNEIPLYMVKHQVKPGITGLAQVNGFRGDTSIKKRIEYDIHYIENWDILLDISILFKTAFKGFKNNEKLALKNKSIIEKPENVTHNNTKI</sequence>
<keyword evidence="4 7" id="KW-0812">Transmembrane</keyword>
<feature type="transmembrane region" description="Helical" evidence="7">
    <location>
        <begin position="48"/>
        <end position="69"/>
    </location>
</feature>
<dbReference type="EMBL" id="SWOV01000026">
    <property type="protein sequence ID" value="NFF88295.1"/>
    <property type="molecule type" value="Genomic_DNA"/>
</dbReference>
<evidence type="ECO:0000256" key="4">
    <source>
        <dbReference type="ARBA" id="ARBA00022692"/>
    </source>
</evidence>
<gene>
    <name evidence="9" type="ORF">FC774_10490</name>
    <name evidence="10" type="ORF">FDB51_04575</name>
</gene>
<dbReference type="PANTHER" id="PTHR30576">
    <property type="entry name" value="COLANIC BIOSYNTHESIS UDP-GLUCOSE LIPID CARRIER TRANSFERASE"/>
    <property type="match status" value="1"/>
</dbReference>
<dbReference type="PANTHER" id="PTHR30576:SF0">
    <property type="entry name" value="UNDECAPRENYL-PHOSPHATE N-ACETYLGALACTOSAMINYL 1-PHOSPHATE TRANSFERASE-RELATED"/>
    <property type="match status" value="1"/>
</dbReference>
<evidence type="ECO:0000259" key="8">
    <source>
        <dbReference type="Pfam" id="PF02397"/>
    </source>
</evidence>
<dbReference type="Proteomes" id="UP000476820">
    <property type="component" value="Unassembled WGS sequence"/>
</dbReference>
<dbReference type="NCBIfam" id="TIGR03025">
    <property type="entry name" value="EPS_sugtrans"/>
    <property type="match status" value="1"/>
</dbReference>
<evidence type="ECO:0000256" key="2">
    <source>
        <dbReference type="ARBA" id="ARBA00006464"/>
    </source>
</evidence>
<dbReference type="RefSeq" id="WP_053342428.1">
    <property type="nucleotide sequence ID" value="NZ_LFPD01000022.1"/>
</dbReference>
<dbReference type="GO" id="GO:0016020">
    <property type="term" value="C:membrane"/>
    <property type="evidence" value="ECO:0007669"/>
    <property type="project" value="UniProtKB-SubCell"/>
</dbReference>
<keyword evidence="3 9" id="KW-0808">Transferase</keyword>
<proteinExistence type="inferred from homology"/>
<comment type="subcellular location">
    <subcellularLocation>
        <location evidence="1">Membrane</location>
        <topology evidence="1">Multi-pass membrane protein</topology>
    </subcellularLocation>
</comment>
<dbReference type="GO" id="GO:0089702">
    <property type="term" value="F:undecaprenyl-phosphate glucose phosphotransferase activity"/>
    <property type="evidence" value="ECO:0007669"/>
    <property type="project" value="UniProtKB-EC"/>
</dbReference>
<feature type="transmembrane region" description="Helical" evidence="7">
    <location>
        <begin position="12"/>
        <end position="36"/>
    </location>
</feature>
<organism evidence="9 12">
    <name type="scientific">Clostridium botulinum</name>
    <dbReference type="NCBI Taxonomy" id="1491"/>
    <lineage>
        <taxon>Bacteria</taxon>
        <taxon>Bacillati</taxon>
        <taxon>Bacillota</taxon>
        <taxon>Clostridia</taxon>
        <taxon>Eubacteriales</taxon>
        <taxon>Clostridiaceae</taxon>
        <taxon>Clostridium</taxon>
    </lineage>
</organism>
<comment type="caution">
    <text evidence="9">The sequence shown here is derived from an EMBL/GenBank/DDBJ whole genome shotgun (WGS) entry which is preliminary data.</text>
</comment>
<reference evidence="11 12" key="1">
    <citation type="submission" date="2019-04" db="EMBL/GenBank/DDBJ databases">
        <title>Genome sequencing of Clostridium botulinum Groups I-IV and Clostridium butyricum.</title>
        <authorList>
            <person name="Brunt J."/>
            <person name="Van Vliet A.H.M."/>
            <person name="Stringer S.C."/>
            <person name="Carter A.T."/>
            <person name="Peck M.W."/>
        </authorList>
    </citation>
    <scope>NUCLEOTIDE SEQUENCE [LARGE SCALE GENOMIC DNA]</scope>
    <source>
        <strain evidence="9 12">1605</strain>
        <strain evidence="10 11">CB-K-33E</strain>
    </source>
</reference>
<keyword evidence="6 7" id="KW-0472">Membrane</keyword>
<dbReference type="EMBL" id="SWVK01000005">
    <property type="protein sequence ID" value="NFN34416.1"/>
    <property type="molecule type" value="Genomic_DNA"/>
</dbReference>
<dbReference type="OrthoDB" id="9808602at2"/>